<accession>A0A2S4PXR5</accession>
<evidence type="ECO:0000256" key="1">
    <source>
        <dbReference type="SAM" id="MobiDB-lite"/>
    </source>
</evidence>
<organism evidence="2 3">
    <name type="scientific">Erysiphe pulchra</name>
    <dbReference type="NCBI Taxonomy" id="225359"/>
    <lineage>
        <taxon>Eukaryota</taxon>
        <taxon>Fungi</taxon>
        <taxon>Dikarya</taxon>
        <taxon>Ascomycota</taxon>
        <taxon>Pezizomycotina</taxon>
        <taxon>Leotiomycetes</taxon>
        <taxon>Erysiphales</taxon>
        <taxon>Erysiphaceae</taxon>
        <taxon>Erysiphe</taxon>
    </lineage>
</organism>
<keyword evidence="3" id="KW-1185">Reference proteome</keyword>
<reference evidence="2 3" key="1">
    <citation type="submission" date="2017-10" db="EMBL/GenBank/DDBJ databases">
        <title>Development of genomic resources for the powdery mildew, Erysiphe pulchra.</title>
        <authorList>
            <person name="Wadl P.A."/>
            <person name="Mack B.M."/>
            <person name="Moore G."/>
            <person name="Beltz S.B."/>
        </authorList>
    </citation>
    <scope>NUCLEOTIDE SEQUENCE [LARGE SCALE GENOMIC DNA]</scope>
    <source>
        <strain evidence="2">Cflorida</strain>
    </source>
</reference>
<protein>
    <submittedName>
        <fullName evidence="2">Uncharacterized protein</fullName>
    </submittedName>
</protein>
<feature type="compositionally biased region" description="Basic and acidic residues" evidence="1">
    <location>
        <begin position="1"/>
        <end position="11"/>
    </location>
</feature>
<name>A0A2S4PXR5_9PEZI</name>
<proteinExistence type="predicted"/>
<dbReference type="EMBL" id="PEDP01000241">
    <property type="protein sequence ID" value="POS86840.1"/>
    <property type="molecule type" value="Genomic_DNA"/>
</dbReference>
<comment type="caution">
    <text evidence="2">The sequence shown here is derived from an EMBL/GenBank/DDBJ whole genome shotgun (WGS) entry which is preliminary data.</text>
</comment>
<gene>
    <name evidence="2" type="ORF">EPUL_001011</name>
</gene>
<dbReference type="Proteomes" id="UP000237438">
    <property type="component" value="Unassembled WGS sequence"/>
</dbReference>
<dbReference type="AlphaFoldDB" id="A0A2S4PXR5"/>
<feature type="compositionally biased region" description="Basic and acidic residues" evidence="1">
    <location>
        <begin position="81"/>
        <end position="94"/>
    </location>
</feature>
<sequence>MAPPLDSKRAPPPDPPYAGNRVSKPKPASGKSSRANAAKTHLLLKTVDASPKGVANEKVPSEGLGSTDYSYESDDSMEAATDDRRDLEHIREDFPAPSGSTQITADAKTPSPSYNSSSKSQGSTASLMGAIKGLFDLTYDYLKNLEIQHPGIGSDYLTLIADGPSRAMRGERVYLYLSKIEPTRKHPVEET</sequence>
<evidence type="ECO:0000313" key="3">
    <source>
        <dbReference type="Proteomes" id="UP000237438"/>
    </source>
</evidence>
<feature type="compositionally biased region" description="Low complexity" evidence="1">
    <location>
        <begin position="111"/>
        <end position="123"/>
    </location>
</feature>
<evidence type="ECO:0000313" key="2">
    <source>
        <dbReference type="EMBL" id="POS86840.1"/>
    </source>
</evidence>
<feature type="region of interest" description="Disordered" evidence="1">
    <location>
        <begin position="1"/>
        <end position="123"/>
    </location>
</feature>